<keyword evidence="3" id="KW-1185">Reference proteome</keyword>
<gene>
    <name evidence="2" type="ORF">L9S41_18935</name>
</gene>
<evidence type="ECO:0000313" key="2">
    <source>
        <dbReference type="EMBL" id="UWZ79732.1"/>
    </source>
</evidence>
<organism evidence="2 3">
    <name type="scientific">Geoalkalibacter halelectricus</name>
    <dbReference type="NCBI Taxonomy" id="2847045"/>
    <lineage>
        <taxon>Bacteria</taxon>
        <taxon>Pseudomonadati</taxon>
        <taxon>Thermodesulfobacteriota</taxon>
        <taxon>Desulfuromonadia</taxon>
        <taxon>Desulfuromonadales</taxon>
        <taxon>Geoalkalibacteraceae</taxon>
        <taxon>Geoalkalibacter</taxon>
    </lineage>
</organism>
<dbReference type="EMBL" id="CP092109">
    <property type="protein sequence ID" value="UWZ79732.1"/>
    <property type="molecule type" value="Genomic_DNA"/>
</dbReference>
<evidence type="ECO:0000256" key="1">
    <source>
        <dbReference type="SAM" id="MobiDB-lite"/>
    </source>
</evidence>
<proteinExistence type="predicted"/>
<protein>
    <submittedName>
        <fullName evidence="2">Uncharacterized protein</fullName>
    </submittedName>
</protein>
<evidence type="ECO:0000313" key="3">
    <source>
        <dbReference type="Proteomes" id="UP001060414"/>
    </source>
</evidence>
<dbReference type="Proteomes" id="UP001060414">
    <property type="component" value="Chromosome"/>
</dbReference>
<reference evidence="2" key="1">
    <citation type="journal article" date="2022" name="Environ. Microbiol.">
        <title>Geoalkalibacter halelectricus SAP #1 sp. nov. possessing extracellular electron transfer and mineral#reducing capabilities from a haloalkaline environment.</title>
        <authorList>
            <person name="Yadav S."/>
            <person name="Singh R."/>
            <person name="Sundharam S.S."/>
            <person name="Chaudhary S."/>
            <person name="Krishnamurthi S."/>
            <person name="Patil S.A."/>
        </authorList>
    </citation>
    <scope>NUCLEOTIDE SEQUENCE</scope>
    <source>
        <strain evidence="2">SAP-1</strain>
    </source>
</reference>
<name>A0ABY5ZP47_9BACT</name>
<sequence length="119" mass="13805">MARVATETAEILAALFNENFRGGESERYRIGWAELRSIAGVKRLTCDYLNQINETLQETGYLLVTCDNYFVVAGENDFSDDRRVPQRLVEKYLYDEDEDSEDIDDFEAEDEDDEEDDLL</sequence>
<dbReference type="RefSeq" id="WP_260748083.1">
    <property type="nucleotide sequence ID" value="NZ_CP092109.1"/>
</dbReference>
<accession>A0ABY5ZP47</accession>
<feature type="region of interest" description="Disordered" evidence="1">
    <location>
        <begin position="95"/>
        <end position="119"/>
    </location>
</feature>